<dbReference type="RefSeq" id="WP_220716379.1">
    <property type="nucleotide sequence ID" value="NZ_JAIFRO010000001.1"/>
</dbReference>
<dbReference type="EMBL" id="JAIFRO010000001">
    <property type="protein sequence ID" value="MBX4335064.1"/>
    <property type="molecule type" value="Genomic_DNA"/>
</dbReference>
<name>A0ABS7I691_9HYPH</name>
<organism evidence="1 2">
    <name type="scientific">Bartonella raoultii</name>
    <dbReference type="NCBI Taxonomy" id="1457020"/>
    <lineage>
        <taxon>Bacteria</taxon>
        <taxon>Pseudomonadati</taxon>
        <taxon>Pseudomonadota</taxon>
        <taxon>Alphaproteobacteria</taxon>
        <taxon>Hyphomicrobiales</taxon>
        <taxon>Bartonellaceae</taxon>
        <taxon>Bartonella</taxon>
    </lineage>
</organism>
<reference evidence="1 2" key="1">
    <citation type="submission" date="2021-08" db="EMBL/GenBank/DDBJ databases">
        <title>Bartonella raoulti 094 sp. nov.</title>
        <authorList>
            <person name="Zgheib R."/>
            <person name="Hammoud A."/>
        </authorList>
    </citation>
    <scope>NUCLEOTIDE SEQUENCE [LARGE SCALE GENOMIC DNA]</scope>
    <source>
        <strain evidence="1 2">094</strain>
    </source>
</reference>
<comment type="caution">
    <text evidence="1">The sequence shown here is derived from an EMBL/GenBank/DDBJ whole genome shotgun (WGS) entry which is preliminary data.</text>
</comment>
<sequence length="181" mass="21056">MILNTKKAPSQSKKKFFLAIPETSYQTSPLFSLPNTTLCFYRIKPTYQCNIVAQKKTILYAPSFFILWALQYAVANPHLFSSILCYEKHWTSPLALIWLKLRLQNDRRLLGSDVPSPMIMKALYQHTAVSEHSALPIGTWLQFVKNYKTNYKNLSIPLLWLDNDKSKIDIERIMSKLQQEI</sequence>
<evidence type="ECO:0000313" key="1">
    <source>
        <dbReference type="EMBL" id="MBX4335064.1"/>
    </source>
</evidence>
<proteinExistence type="predicted"/>
<keyword evidence="2" id="KW-1185">Reference proteome</keyword>
<dbReference type="Proteomes" id="UP000746918">
    <property type="component" value="Unassembled WGS sequence"/>
</dbReference>
<gene>
    <name evidence="1" type="ORF">K3248_00265</name>
</gene>
<evidence type="ECO:0000313" key="2">
    <source>
        <dbReference type="Proteomes" id="UP000746918"/>
    </source>
</evidence>
<accession>A0ABS7I691</accession>
<protein>
    <submittedName>
        <fullName evidence="1">Uncharacterized protein</fullName>
    </submittedName>
</protein>